<dbReference type="STRING" id="33528.ENSGAFP00000003694"/>
<gene>
    <name evidence="2" type="ORF">CCH79_00020623</name>
</gene>
<dbReference type="InterPro" id="IPR001304">
    <property type="entry name" value="C-type_lectin-like"/>
</dbReference>
<keyword evidence="3" id="KW-1185">Reference proteome</keyword>
<feature type="non-terminal residue" evidence="2">
    <location>
        <position position="1"/>
    </location>
</feature>
<sequence length="215" mass="24289">EGQAIYVTRATYGRTEKKTCRAGRPADQLENTECSTDTEEVADSCASRRYLSEEREADWPDAEEGVWLWSDGSRFTFWAKMEPNKHGRTERCMQINESGKEETLLHLLSGIFMKFCISVGGNLASLHNSGENTFVNDMITRLSGSRSTWVGGYDAVDEKRWLWSDGSSFEFDHWYSNQPDNSGDQHCMEINYGATVTAVVARNTLTHAFYGDSGY</sequence>
<dbReference type="Proteomes" id="UP000250572">
    <property type="component" value="Unassembled WGS sequence"/>
</dbReference>
<comment type="caution">
    <text evidence="2">The sequence shown here is derived from an EMBL/GenBank/DDBJ whole genome shotgun (WGS) entry which is preliminary data.</text>
</comment>
<dbReference type="Gene3D" id="2.60.120.740">
    <property type="match status" value="1"/>
</dbReference>
<feature type="domain" description="C-type lectin" evidence="1">
    <location>
        <begin position="115"/>
        <end position="193"/>
    </location>
</feature>
<organism evidence="2 3">
    <name type="scientific">Gambusia affinis</name>
    <name type="common">Western mosquitofish</name>
    <name type="synonym">Heterandria affinis</name>
    <dbReference type="NCBI Taxonomy" id="33528"/>
    <lineage>
        <taxon>Eukaryota</taxon>
        <taxon>Metazoa</taxon>
        <taxon>Chordata</taxon>
        <taxon>Craniata</taxon>
        <taxon>Vertebrata</taxon>
        <taxon>Euteleostomi</taxon>
        <taxon>Actinopterygii</taxon>
        <taxon>Neopterygii</taxon>
        <taxon>Teleostei</taxon>
        <taxon>Neoteleostei</taxon>
        <taxon>Acanthomorphata</taxon>
        <taxon>Ovalentaria</taxon>
        <taxon>Atherinomorphae</taxon>
        <taxon>Cyprinodontiformes</taxon>
        <taxon>Poeciliidae</taxon>
        <taxon>Poeciliinae</taxon>
        <taxon>Gambusia</taxon>
    </lineage>
</organism>
<dbReference type="InterPro" id="IPR016186">
    <property type="entry name" value="C-type_lectin-like/link_sf"/>
</dbReference>
<protein>
    <recommendedName>
        <fullName evidence="1">C-type lectin domain-containing protein</fullName>
    </recommendedName>
</protein>
<dbReference type="InterPro" id="IPR043159">
    <property type="entry name" value="Lectin_gal-bd_sf"/>
</dbReference>
<evidence type="ECO:0000259" key="1">
    <source>
        <dbReference type="PROSITE" id="PS50041"/>
    </source>
</evidence>
<accession>A0A315VZQ4</accession>
<proteinExistence type="predicted"/>
<dbReference type="InterPro" id="IPR050111">
    <property type="entry name" value="C-type_lectin/snaclec_domain"/>
</dbReference>
<evidence type="ECO:0000313" key="3">
    <source>
        <dbReference type="Proteomes" id="UP000250572"/>
    </source>
</evidence>
<name>A0A315VZQ4_GAMAF</name>
<dbReference type="InterPro" id="IPR016187">
    <property type="entry name" value="CTDL_fold"/>
</dbReference>
<dbReference type="CDD" id="cd00037">
    <property type="entry name" value="CLECT"/>
    <property type="match status" value="1"/>
</dbReference>
<reference evidence="2 3" key="1">
    <citation type="journal article" date="2018" name="G3 (Bethesda)">
        <title>A High-Quality Reference Genome for the Invasive Mosquitofish Gambusia affinis Using a Chicago Library.</title>
        <authorList>
            <person name="Hoffberg S.L."/>
            <person name="Troendle N.J."/>
            <person name="Glenn T.C."/>
            <person name="Mahmud O."/>
            <person name="Louha S."/>
            <person name="Chalopin D."/>
            <person name="Bennetzen J.L."/>
            <person name="Mauricio R."/>
        </authorList>
    </citation>
    <scope>NUCLEOTIDE SEQUENCE [LARGE SCALE GENOMIC DNA]</scope>
    <source>
        <strain evidence="2">NE01/NJP1002.9</strain>
        <tissue evidence="2">Muscle</tissue>
    </source>
</reference>
<dbReference type="EMBL" id="NHOQ01000973">
    <property type="protein sequence ID" value="PWA27945.1"/>
    <property type="molecule type" value="Genomic_DNA"/>
</dbReference>
<dbReference type="SUPFAM" id="SSF56436">
    <property type="entry name" value="C-type lectin-like"/>
    <property type="match status" value="2"/>
</dbReference>
<dbReference type="Pfam" id="PF00059">
    <property type="entry name" value="Lectin_C"/>
    <property type="match status" value="1"/>
</dbReference>
<evidence type="ECO:0000313" key="2">
    <source>
        <dbReference type="EMBL" id="PWA27945.1"/>
    </source>
</evidence>
<dbReference type="SMART" id="SM00034">
    <property type="entry name" value="CLECT"/>
    <property type="match status" value="1"/>
</dbReference>
<dbReference type="PANTHER" id="PTHR22803">
    <property type="entry name" value="MANNOSE, PHOSPHOLIPASE, LECTIN RECEPTOR RELATED"/>
    <property type="match status" value="1"/>
</dbReference>
<dbReference type="PROSITE" id="PS50041">
    <property type="entry name" value="C_TYPE_LECTIN_2"/>
    <property type="match status" value="1"/>
</dbReference>
<feature type="non-terminal residue" evidence="2">
    <location>
        <position position="215"/>
    </location>
</feature>
<dbReference type="AlphaFoldDB" id="A0A315VZQ4"/>
<dbReference type="Gene3D" id="3.10.100.10">
    <property type="entry name" value="Mannose-Binding Protein A, subunit A"/>
    <property type="match status" value="2"/>
</dbReference>